<dbReference type="HOGENOM" id="CLU_159841_0_0_9"/>
<evidence type="ECO:0000313" key="1">
    <source>
        <dbReference type="EMBL" id="ACQ70703.1"/>
    </source>
</evidence>
<dbReference type="eggNOG" id="COG5566">
    <property type="taxonomic scope" value="Bacteria"/>
</dbReference>
<accession>C4L040</accession>
<proteinExistence type="predicted"/>
<gene>
    <name evidence="1" type="ordered locus">EAT1b_1777</name>
</gene>
<evidence type="ECO:0008006" key="3">
    <source>
        <dbReference type="Google" id="ProtNLM"/>
    </source>
</evidence>
<dbReference type="STRING" id="360911.EAT1b_1777"/>
<dbReference type="InterPro" id="IPR052411">
    <property type="entry name" value="c-mor_Regulatory_Protein"/>
</dbReference>
<dbReference type="PANTHER" id="PTHR37812">
    <property type="entry name" value="MU-LIKE PROPHAGE FLUMU PROTEIN C"/>
    <property type="match status" value="1"/>
</dbReference>
<evidence type="ECO:0000313" key="2">
    <source>
        <dbReference type="Proteomes" id="UP000000716"/>
    </source>
</evidence>
<dbReference type="SUPFAM" id="SSF46689">
    <property type="entry name" value="Homeodomain-like"/>
    <property type="match status" value="1"/>
</dbReference>
<reference evidence="1 2" key="1">
    <citation type="journal article" date="2011" name="J. Bacteriol.">
        <title>Complete genome sequence of the Thermophilic Bacterium Exiguobacterium sp. AT1b.</title>
        <authorList>
            <person name="Vishnivetskaya T.A."/>
            <person name="Lucas S."/>
            <person name="Copeland A."/>
            <person name="Lapidus A."/>
            <person name="Glavina Del Rio T."/>
            <person name="Dalin E."/>
            <person name="Tice H."/>
            <person name="Bruce D.C."/>
            <person name="Goodwin L.A."/>
            <person name="Pitluck S."/>
            <person name="Saunders E."/>
            <person name="Brettin T."/>
            <person name="Detter C."/>
            <person name="Han C."/>
            <person name="Larimer F."/>
            <person name="Land M.L."/>
            <person name="Hauser L.J."/>
            <person name="Kyrpides N.C."/>
            <person name="Ovchinnikova G."/>
            <person name="Kathariou S."/>
            <person name="Ramaley R.F."/>
            <person name="Rodrigues D.F."/>
            <person name="Hendrix C."/>
            <person name="Richardson P."/>
            <person name="Tiedje J.M."/>
        </authorList>
    </citation>
    <scope>NUCLEOTIDE SEQUENCE [LARGE SCALE GENOMIC DNA]</scope>
    <source>
        <strain evidence="2">ATCC BAA-1283 / AT1b</strain>
    </source>
</reference>
<organism evidence="1 2">
    <name type="scientific">Exiguobacterium sp. (strain ATCC BAA-1283 / AT1b)</name>
    <dbReference type="NCBI Taxonomy" id="360911"/>
    <lineage>
        <taxon>Bacteria</taxon>
        <taxon>Bacillati</taxon>
        <taxon>Bacillota</taxon>
        <taxon>Bacilli</taxon>
        <taxon>Bacillales</taxon>
        <taxon>Bacillales Family XII. Incertae Sedis</taxon>
        <taxon>Exiguobacterium</taxon>
    </lineage>
</organism>
<sequence>MMKYVNAQQILPERLLQEVQQYVQGETLYVPTPTDTKRKWGSVNGGKQLLDERNEAIRAAFRNGERIENLAMSYHLATHTIRKIVYRST</sequence>
<dbReference type="AlphaFoldDB" id="C4L040"/>
<dbReference type="PANTHER" id="PTHR37812:SF1">
    <property type="entry name" value="MU-LIKE PROPHAGE FLUMU PROTEIN C"/>
    <property type="match status" value="1"/>
</dbReference>
<dbReference type="EMBL" id="CP001615">
    <property type="protein sequence ID" value="ACQ70703.1"/>
    <property type="molecule type" value="Genomic_DNA"/>
</dbReference>
<protein>
    <recommendedName>
        <fullName evidence="3">Mor transcription activator domain-containing protein</fullName>
    </recommendedName>
</protein>
<dbReference type="Gene3D" id="1.10.10.60">
    <property type="entry name" value="Homeodomain-like"/>
    <property type="match status" value="1"/>
</dbReference>
<dbReference type="InterPro" id="IPR009057">
    <property type="entry name" value="Homeodomain-like_sf"/>
</dbReference>
<name>C4L040_EXISA</name>
<keyword evidence="2" id="KW-1185">Reference proteome</keyword>
<dbReference type="InterPro" id="IPR049739">
    <property type="entry name" value="YraL-like"/>
</dbReference>
<dbReference type="Proteomes" id="UP000000716">
    <property type="component" value="Chromosome"/>
</dbReference>
<dbReference type="KEGG" id="eat:EAT1b_1777"/>
<dbReference type="NCBIfam" id="NF040785">
    <property type="entry name" value="CD3324_fam"/>
    <property type="match status" value="1"/>
</dbReference>